<dbReference type="Gene3D" id="1.20.1720.10">
    <property type="entry name" value="Multidrug resistance protein D"/>
    <property type="match status" value="1"/>
</dbReference>
<feature type="transmembrane region" description="Helical" evidence="5">
    <location>
        <begin position="320"/>
        <end position="339"/>
    </location>
</feature>
<sequence length="357" mass="38835">MLSLITIIVSWDATALSVALATITSQLQGTTFQSFWASIAFTLGVAVTQPIYASVSDVLGRKLPLYVSMVLFAVGSVIFATACNINVVVVGWLIQGLGGGGLDVLETIILTDITTLKERPRYQGVMSVSIASGVIGGPLVGGVFAAYVNWRWLGWINLPFVGSAALLSILFLRLRSIDMDFKTKVRRLDWMGFLLFTIGATAVALPLSWAGSLYPWGSWRTLVPLTIGCLVLAVFAFLERKAIEPMIPYRIFDNRTAIVSTIFSSVFQKSIAAVGDLPESLSILKDSSRAIDFIPELRTLDVSADLMDSVIDAYQKTFQMIWLVLACIAAVASLISFLVKDLTLEKEEVGRQAFQSS</sequence>
<dbReference type="AlphaFoldDB" id="A0A319E1X8"/>
<dbReference type="InterPro" id="IPR011701">
    <property type="entry name" value="MFS"/>
</dbReference>
<feature type="transmembrane region" description="Helical" evidence="5">
    <location>
        <begin position="93"/>
        <end position="113"/>
    </location>
</feature>
<feature type="transmembrane region" description="Helical" evidence="5">
    <location>
        <begin position="152"/>
        <end position="172"/>
    </location>
</feature>
<dbReference type="EMBL" id="KZ826373">
    <property type="protein sequence ID" value="PYI04061.1"/>
    <property type="molecule type" value="Genomic_DNA"/>
</dbReference>
<dbReference type="GO" id="GO:0022857">
    <property type="term" value="F:transmembrane transporter activity"/>
    <property type="evidence" value="ECO:0007669"/>
    <property type="project" value="InterPro"/>
</dbReference>
<dbReference type="Proteomes" id="UP000248423">
    <property type="component" value="Unassembled WGS sequence"/>
</dbReference>
<accession>A0A319E1X8</accession>
<name>A0A319E1X8_ASPSB</name>
<dbReference type="VEuPathDB" id="FungiDB:BO78DRAFT_373781"/>
<evidence type="ECO:0000256" key="4">
    <source>
        <dbReference type="ARBA" id="ARBA00023136"/>
    </source>
</evidence>
<proteinExistence type="predicted"/>
<organism evidence="7 8">
    <name type="scientific">Aspergillus sclerotiicarbonarius (strain CBS 121057 / IBT 28362)</name>
    <dbReference type="NCBI Taxonomy" id="1448318"/>
    <lineage>
        <taxon>Eukaryota</taxon>
        <taxon>Fungi</taxon>
        <taxon>Dikarya</taxon>
        <taxon>Ascomycota</taxon>
        <taxon>Pezizomycotina</taxon>
        <taxon>Eurotiomycetes</taxon>
        <taxon>Eurotiomycetidae</taxon>
        <taxon>Eurotiales</taxon>
        <taxon>Aspergillaceae</taxon>
        <taxon>Aspergillus</taxon>
        <taxon>Aspergillus subgen. Circumdati</taxon>
    </lineage>
</organism>
<evidence type="ECO:0000256" key="2">
    <source>
        <dbReference type="ARBA" id="ARBA00022692"/>
    </source>
</evidence>
<dbReference type="SUPFAM" id="SSF103473">
    <property type="entry name" value="MFS general substrate transporter"/>
    <property type="match status" value="1"/>
</dbReference>
<dbReference type="PROSITE" id="PS50850">
    <property type="entry name" value="MFS"/>
    <property type="match status" value="1"/>
</dbReference>
<dbReference type="GO" id="GO:0012505">
    <property type="term" value="C:endomembrane system"/>
    <property type="evidence" value="ECO:0007669"/>
    <property type="project" value="UniProtKB-SubCell"/>
</dbReference>
<evidence type="ECO:0000256" key="3">
    <source>
        <dbReference type="ARBA" id="ARBA00022989"/>
    </source>
</evidence>
<evidence type="ECO:0000313" key="8">
    <source>
        <dbReference type="Proteomes" id="UP000248423"/>
    </source>
</evidence>
<dbReference type="OrthoDB" id="4139357at2759"/>
<dbReference type="PANTHER" id="PTHR23501:SF156">
    <property type="entry name" value="TRANSPORTER, PUTATIVE-RELATED"/>
    <property type="match status" value="1"/>
</dbReference>
<dbReference type="GO" id="GO:0005886">
    <property type="term" value="C:plasma membrane"/>
    <property type="evidence" value="ECO:0007669"/>
    <property type="project" value="TreeGrafter"/>
</dbReference>
<keyword evidence="8" id="KW-1185">Reference proteome</keyword>
<evidence type="ECO:0000313" key="7">
    <source>
        <dbReference type="EMBL" id="PYI04061.1"/>
    </source>
</evidence>
<dbReference type="InterPro" id="IPR020846">
    <property type="entry name" value="MFS_dom"/>
</dbReference>
<feature type="domain" description="Major facilitator superfamily (MFS) profile" evidence="6">
    <location>
        <begin position="1"/>
        <end position="357"/>
    </location>
</feature>
<feature type="transmembrane region" description="Helical" evidence="5">
    <location>
        <begin position="125"/>
        <end position="146"/>
    </location>
</feature>
<evidence type="ECO:0000256" key="5">
    <source>
        <dbReference type="SAM" id="Phobius"/>
    </source>
</evidence>
<feature type="transmembrane region" description="Helical" evidence="5">
    <location>
        <begin position="193"/>
        <end position="211"/>
    </location>
</feature>
<keyword evidence="2 5" id="KW-0812">Transmembrane</keyword>
<evidence type="ECO:0000259" key="6">
    <source>
        <dbReference type="PROSITE" id="PS50850"/>
    </source>
</evidence>
<feature type="transmembrane region" description="Helical" evidence="5">
    <location>
        <begin position="65"/>
        <end position="87"/>
    </location>
</feature>
<evidence type="ECO:0000256" key="1">
    <source>
        <dbReference type="ARBA" id="ARBA00004141"/>
    </source>
</evidence>
<dbReference type="InterPro" id="IPR036259">
    <property type="entry name" value="MFS_trans_sf"/>
</dbReference>
<protein>
    <submittedName>
        <fullName evidence="7">MFS general substrate transporter</fullName>
    </submittedName>
</protein>
<dbReference type="Pfam" id="PF07690">
    <property type="entry name" value="MFS_1"/>
    <property type="match status" value="1"/>
</dbReference>
<reference evidence="7 8" key="1">
    <citation type="submission" date="2018-02" db="EMBL/GenBank/DDBJ databases">
        <title>The genomes of Aspergillus section Nigri reveals drivers in fungal speciation.</title>
        <authorList>
            <consortium name="DOE Joint Genome Institute"/>
            <person name="Vesth T.C."/>
            <person name="Nybo J."/>
            <person name="Theobald S."/>
            <person name="Brandl J."/>
            <person name="Frisvad J.C."/>
            <person name="Nielsen K.F."/>
            <person name="Lyhne E.K."/>
            <person name="Kogle M.E."/>
            <person name="Kuo A."/>
            <person name="Riley R."/>
            <person name="Clum A."/>
            <person name="Nolan M."/>
            <person name="Lipzen A."/>
            <person name="Salamov A."/>
            <person name="Henrissat B."/>
            <person name="Wiebenga A."/>
            <person name="De vries R.P."/>
            <person name="Grigoriev I.V."/>
            <person name="Mortensen U.H."/>
            <person name="Andersen M.R."/>
            <person name="Baker S.E."/>
        </authorList>
    </citation>
    <scope>NUCLEOTIDE SEQUENCE [LARGE SCALE GENOMIC DNA]</scope>
    <source>
        <strain evidence="7 8">CBS 121057</strain>
    </source>
</reference>
<feature type="transmembrane region" description="Helical" evidence="5">
    <location>
        <begin position="217"/>
        <end position="238"/>
    </location>
</feature>
<feature type="transmembrane region" description="Helical" evidence="5">
    <location>
        <begin position="35"/>
        <end position="53"/>
    </location>
</feature>
<gene>
    <name evidence="7" type="ORF">BO78DRAFT_373781</name>
</gene>
<keyword evidence="4 5" id="KW-0472">Membrane</keyword>
<comment type="subcellular location">
    <subcellularLocation>
        <location evidence="1">Membrane</location>
        <topology evidence="1">Multi-pass membrane protein</topology>
    </subcellularLocation>
</comment>
<keyword evidence="3 5" id="KW-1133">Transmembrane helix</keyword>
<dbReference type="PANTHER" id="PTHR23501">
    <property type="entry name" value="MAJOR FACILITATOR SUPERFAMILY"/>
    <property type="match status" value="1"/>
</dbReference>